<dbReference type="SMART" id="SM00387">
    <property type="entry name" value="HATPase_c"/>
    <property type="match status" value="1"/>
</dbReference>
<dbReference type="InterPro" id="IPR050351">
    <property type="entry name" value="BphY/WalK/GraS-like"/>
</dbReference>
<dbReference type="InterPro" id="IPR036890">
    <property type="entry name" value="HATPase_C_sf"/>
</dbReference>
<evidence type="ECO:0000313" key="11">
    <source>
        <dbReference type="EMBL" id="USQ80730.1"/>
    </source>
</evidence>
<keyword evidence="7" id="KW-0902">Two-component regulatory system</keyword>
<gene>
    <name evidence="11" type="ORF">NF556_03465</name>
</gene>
<reference evidence="11" key="1">
    <citation type="submission" date="2022-06" db="EMBL/GenBank/DDBJ databases">
        <title>Ornithinimicrobium HY1793.</title>
        <authorList>
            <person name="Huang Y."/>
        </authorList>
    </citation>
    <scope>NUCLEOTIDE SEQUENCE</scope>
    <source>
        <strain evidence="11">HY1793</strain>
    </source>
</reference>
<dbReference type="SUPFAM" id="SSF55874">
    <property type="entry name" value="ATPase domain of HSP90 chaperone/DNA topoisomerase II/histidine kinase"/>
    <property type="match status" value="1"/>
</dbReference>
<feature type="region of interest" description="Disordered" evidence="9">
    <location>
        <begin position="378"/>
        <end position="433"/>
    </location>
</feature>
<accession>A0ABY4YW88</accession>
<keyword evidence="5" id="KW-0808">Transferase</keyword>
<evidence type="ECO:0000256" key="8">
    <source>
        <dbReference type="ARBA" id="ARBA00039401"/>
    </source>
</evidence>
<evidence type="ECO:0000313" key="12">
    <source>
        <dbReference type="Proteomes" id="UP001056455"/>
    </source>
</evidence>
<evidence type="ECO:0000256" key="6">
    <source>
        <dbReference type="ARBA" id="ARBA00022777"/>
    </source>
</evidence>
<dbReference type="EC" id="2.7.13.3" evidence="3"/>
<dbReference type="Pfam" id="PF00512">
    <property type="entry name" value="HisKA"/>
    <property type="match status" value="1"/>
</dbReference>
<feature type="compositionally biased region" description="Polar residues" evidence="9">
    <location>
        <begin position="408"/>
        <end position="418"/>
    </location>
</feature>
<feature type="domain" description="Histidine kinase" evidence="10">
    <location>
        <begin position="159"/>
        <end position="376"/>
    </location>
</feature>
<dbReference type="EMBL" id="CP099489">
    <property type="protein sequence ID" value="USQ80730.1"/>
    <property type="molecule type" value="Genomic_DNA"/>
</dbReference>
<dbReference type="PANTHER" id="PTHR45453">
    <property type="entry name" value="PHOSPHATE REGULON SENSOR PROTEIN PHOR"/>
    <property type="match status" value="1"/>
</dbReference>
<evidence type="ECO:0000256" key="1">
    <source>
        <dbReference type="ARBA" id="ARBA00000085"/>
    </source>
</evidence>
<dbReference type="PRINTS" id="PR00344">
    <property type="entry name" value="BCTRLSENSOR"/>
</dbReference>
<evidence type="ECO:0000256" key="7">
    <source>
        <dbReference type="ARBA" id="ARBA00023012"/>
    </source>
</evidence>
<organism evidence="11 12">
    <name type="scientific">Ornithinimicrobium faecis</name>
    <dbReference type="NCBI Taxonomy" id="2934158"/>
    <lineage>
        <taxon>Bacteria</taxon>
        <taxon>Bacillati</taxon>
        <taxon>Actinomycetota</taxon>
        <taxon>Actinomycetes</taxon>
        <taxon>Micrococcales</taxon>
        <taxon>Ornithinimicrobiaceae</taxon>
        <taxon>Ornithinimicrobium</taxon>
    </lineage>
</organism>
<protein>
    <recommendedName>
        <fullName evidence="8">Sensor-like histidine kinase SenX3</fullName>
        <ecNumber evidence="3">2.7.13.3</ecNumber>
    </recommendedName>
</protein>
<dbReference type="Gene3D" id="3.30.565.10">
    <property type="entry name" value="Histidine kinase-like ATPase, C-terminal domain"/>
    <property type="match status" value="1"/>
</dbReference>
<dbReference type="CDD" id="cd00075">
    <property type="entry name" value="HATPase"/>
    <property type="match status" value="1"/>
</dbReference>
<dbReference type="GO" id="GO:0005524">
    <property type="term" value="F:ATP binding"/>
    <property type="evidence" value="ECO:0007669"/>
    <property type="project" value="UniProtKB-KW"/>
</dbReference>
<keyword evidence="6" id="KW-0418">Kinase</keyword>
<evidence type="ECO:0000256" key="4">
    <source>
        <dbReference type="ARBA" id="ARBA00022553"/>
    </source>
</evidence>
<dbReference type="Gene3D" id="1.10.287.130">
    <property type="match status" value="1"/>
</dbReference>
<dbReference type="PANTHER" id="PTHR45453:SF1">
    <property type="entry name" value="PHOSPHATE REGULON SENSOR PROTEIN PHOR"/>
    <property type="match status" value="1"/>
</dbReference>
<dbReference type="Proteomes" id="UP001056455">
    <property type="component" value="Chromosome"/>
</dbReference>
<dbReference type="InterPro" id="IPR005467">
    <property type="entry name" value="His_kinase_dom"/>
</dbReference>
<evidence type="ECO:0000256" key="5">
    <source>
        <dbReference type="ARBA" id="ARBA00022679"/>
    </source>
</evidence>
<dbReference type="CDD" id="cd00082">
    <property type="entry name" value="HisKA"/>
    <property type="match status" value="1"/>
</dbReference>
<name>A0ABY4YW88_9MICO</name>
<dbReference type="InterPro" id="IPR004358">
    <property type="entry name" value="Sig_transdc_His_kin-like_C"/>
</dbReference>
<feature type="compositionally biased region" description="Low complexity" evidence="9">
    <location>
        <begin position="378"/>
        <end position="390"/>
    </location>
</feature>
<comment type="catalytic activity">
    <reaction evidence="1">
        <text>ATP + protein L-histidine = ADP + protein N-phospho-L-histidine.</text>
        <dbReference type="EC" id="2.7.13.3"/>
    </reaction>
</comment>
<evidence type="ECO:0000259" key="10">
    <source>
        <dbReference type="PROSITE" id="PS50109"/>
    </source>
</evidence>
<dbReference type="InterPro" id="IPR003594">
    <property type="entry name" value="HATPase_dom"/>
</dbReference>
<keyword evidence="12" id="KW-1185">Reference proteome</keyword>
<dbReference type="InterPro" id="IPR036097">
    <property type="entry name" value="HisK_dim/P_sf"/>
</dbReference>
<evidence type="ECO:0000256" key="3">
    <source>
        <dbReference type="ARBA" id="ARBA00012438"/>
    </source>
</evidence>
<comment type="subcellular location">
    <subcellularLocation>
        <location evidence="2">Cell membrane</location>
    </subcellularLocation>
</comment>
<dbReference type="SMART" id="SM00388">
    <property type="entry name" value="HisKA"/>
    <property type="match status" value="1"/>
</dbReference>
<dbReference type="SUPFAM" id="SSF47384">
    <property type="entry name" value="Homodimeric domain of signal transducing histidine kinase"/>
    <property type="match status" value="1"/>
</dbReference>
<evidence type="ECO:0000256" key="9">
    <source>
        <dbReference type="SAM" id="MobiDB-lite"/>
    </source>
</evidence>
<evidence type="ECO:0000256" key="2">
    <source>
        <dbReference type="ARBA" id="ARBA00004236"/>
    </source>
</evidence>
<proteinExistence type="predicted"/>
<keyword evidence="11" id="KW-0547">Nucleotide-binding</keyword>
<dbReference type="InterPro" id="IPR003661">
    <property type="entry name" value="HisK_dim/P_dom"/>
</dbReference>
<dbReference type="PROSITE" id="PS50109">
    <property type="entry name" value="HIS_KIN"/>
    <property type="match status" value="1"/>
</dbReference>
<keyword evidence="4" id="KW-0597">Phosphoprotein</keyword>
<dbReference type="RefSeq" id="WP_252594112.1">
    <property type="nucleotide sequence ID" value="NZ_CP099489.1"/>
</dbReference>
<keyword evidence="11" id="KW-0067">ATP-binding</keyword>
<dbReference type="Pfam" id="PF02518">
    <property type="entry name" value="HATPase_c"/>
    <property type="match status" value="1"/>
</dbReference>
<sequence length="433" mass="45618">MDGITAGALGVVLGLALAVIATLLVRASERRHEPSTTQSSIDPRVPDGAADVLAVLRDGAIVLDAGGRVVKTSATAVAYGLVRGNNLTHAELRTLAVQVHRDGTIREAELELARGPLGQGVMVVGVRVAPLGRELVLALVDDRTKARRVEEVRRDFVVNVSHELKTPVGGLALLAEAVAEAADDPVAVQRFAQRMKIESTRLTRLVSEIVDLSRLQAADLSDPLVTVDVSQCAREAVEHTRIVAGERRITVKHIGPTEQLEVHGDAELITTAIRNLVTNAINYSDESSPIAVVSRRRGELVEISVTDQGNGISPGDQERIFERFYRVDAARSRATGGTGLGLSIVKHICANLGGDVVVWSQLGQGSTFTIRLPAAHLSSEGSTGGAAEAALPPTHTTHRSAPRGPAVTSGSASVQPTHPTRDLGSAPERGVSS</sequence>